<protein>
    <submittedName>
        <fullName evidence="2">Uncharacterized protein</fullName>
    </submittedName>
</protein>
<reference evidence="2 3" key="1">
    <citation type="submission" date="2019-02" db="EMBL/GenBank/DDBJ databases">
        <title>Genome sequencing of the rare red list fungi Hericium alpestre (H. flagellum).</title>
        <authorList>
            <person name="Buettner E."/>
            <person name="Kellner H."/>
        </authorList>
    </citation>
    <scope>NUCLEOTIDE SEQUENCE [LARGE SCALE GENOMIC DNA]</scope>
    <source>
        <strain evidence="2 3">DSM 108284</strain>
    </source>
</reference>
<evidence type="ECO:0000313" key="3">
    <source>
        <dbReference type="Proteomes" id="UP000298061"/>
    </source>
</evidence>
<dbReference type="Proteomes" id="UP000298061">
    <property type="component" value="Unassembled WGS sequence"/>
</dbReference>
<dbReference type="EMBL" id="SFCI01000783">
    <property type="protein sequence ID" value="TFY77953.1"/>
    <property type="molecule type" value="Genomic_DNA"/>
</dbReference>
<name>A0A4Y9ZV87_9AGAM</name>
<organism evidence="2 3">
    <name type="scientific">Hericium alpestre</name>
    <dbReference type="NCBI Taxonomy" id="135208"/>
    <lineage>
        <taxon>Eukaryota</taxon>
        <taxon>Fungi</taxon>
        <taxon>Dikarya</taxon>
        <taxon>Basidiomycota</taxon>
        <taxon>Agaricomycotina</taxon>
        <taxon>Agaricomycetes</taxon>
        <taxon>Russulales</taxon>
        <taxon>Hericiaceae</taxon>
        <taxon>Hericium</taxon>
    </lineage>
</organism>
<evidence type="ECO:0000256" key="1">
    <source>
        <dbReference type="SAM" id="MobiDB-lite"/>
    </source>
</evidence>
<comment type="caution">
    <text evidence="2">The sequence shown here is derived from an EMBL/GenBank/DDBJ whole genome shotgun (WGS) entry which is preliminary data.</text>
</comment>
<accession>A0A4Y9ZV87</accession>
<gene>
    <name evidence="2" type="ORF">EWM64_g6058</name>
</gene>
<feature type="compositionally biased region" description="Low complexity" evidence="1">
    <location>
        <begin position="173"/>
        <end position="185"/>
    </location>
</feature>
<dbReference type="AlphaFoldDB" id="A0A4Y9ZV87"/>
<sequence>MPVIAPIAYFESTLSLMRPAPIYDNTFFNPATIPPAMIHSSGTFMAPIELPFNALGVFQGALDSAAPSFPRPLPAHSPAFYPGYNPHVALTVEPVFSPPHHATRGHSAPLQAAPVAVQTSTDKNTPGGFPCEACFQILSRRDAVTRHYPVCPKYEEWLISLILSGPTFASYSSSGSSAGSTPPTSDLNSPASEVAELVPSPSPFTPDQLDAIVRILQQSSSSTPLSMGPSGATVGYAQPALASLPPLLPLTPAGKQLLRGILMDLAAPIGNLYIPRRFRGEDAHLNDVPFMIAGLWILASTPGFENCDAVPKGAGIIAERLNLKTGKKLGIPASQRSKILGHAELIYHRAQEHWLLLRAST</sequence>
<feature type="region of interest" description="Disordered" evidence="1">
    <location>
        <begin position="173"/>
        <end position="192"/>
    </location>
</feature>
<evidence type="ECO:0000313" key="2">
    <source>
        <dbReference type="EMBL" id="TFY77953.1"/>
    </source>
</evidence>
<proteinExistence type="predicted"/>
<keyword evidence="3" id="KW-1185">Reference proteome</keyword>